<comment type="caution">
    <text evidence="1">The sequence shown here is derived from an EMBL/GenBank/DDBJ whole genome shotgun (WGS) entry which is preliminary data.</text>
</comment>
<dbReference type="AlphaFoldDB" id="A0A317U2T4"/>
<reference evidence="1 3" key="1">
    <citation type="submission" date="2018-05" db="EMBL/GenBank/DDBJ databases">
        <title>Legionella qingyii sp.nov., whole genome shotgun sequence.</title>
        <authorList>
            <person name="Wu H."/>
            <person name="Zhu Q."/>
            <person name="Hu C."/>
        </authorList>
    </citation>
    <scope>NUCLEOTIDE SEQUENCE [LARGE SCALE GENOMIC DNA]</scope>
    <source>
        <strain evidence="1 3">HEB18</strain>
    </source>
</reference>
<protein>
    <submittedName>
        <fullName evidence="1">Uncharacterized protein</fullName>
    </submittedName>
</protein>
<evidence type="ECO:0000313" key="4">
    <source>
        <dbReference type="Proteomes" id="UP000287374"/>
    </source>
</evidence>
<evidence type="ECO:0000313" key="1">
    <source>
        <dbReference type="EMBL" id="PWY55127.1"/>
    </source>
</evidence>
<dbReference type="PANTHER" id="PTHR12498:SF0">
    <property type="entry name" value="PROTEIN N-TERMINAL ASPARAGINE AMIDOHYDROLASE"/>
    <property type="match status" value="1"/>
</dbReference>
<proteinExistence type="predicted"/>
<dbReference type="InterPro" id="IPR026750">
    <property type="entry name" value="NTAN1"/>
</dbReference>
<evidence type="ECO:0000313" key="2">
    <source>
        <dbReference type="EMBL" id="RUR25450.1"/>
    </source>
</evidence>
<dbReference type="EMBL" id="QHJG01000021">
    <property type="protein sequence ID" value="PWY55127.1"/>
    <property type="molecule type" value="Genomic_DNA"/>
</dbReference>
<dbReference type="Proteomes" id="UP000287374">
    <property type="component" value="Unassembled WGS sequence"/>
</dbReference>
<evidence type="ECO:0000313" key="3">
    <source>
        <dbReference type="Proteomes" id="UP000247152"/>
    </source>
</evidence>
<dbReference type="Proteomes" id="UP000247152">
    <property type="component" value="Unassembled WGS sequence"/>
</dbReference>
<gene>
    <name evidence="1" type="ORF">DGG96_13165</name>
    <name evidence="2" type="ORF">ELY20_03050</name>
</gene>
<dbReference type="GO" id="GO:0008418">
    <property type="term" value="F:protein-N-terminal asparagine amidohydrolase activity"/>
    <property type="evidence" value="ECO:0007669"/>
    <property type="project" value="InterPro"/>
</dbReference>
<reference evidence="2 4" key="2">
    <citation type="submission" date="2018-12" db="EMBL/GenBank/DDBJ databases">
        <title>Legionella sp,whole genome shotgun sequence.</title>
        <authorList>
            <person name="Wu H."/>
        </authorList>
    </citation>
    <scope>NUCLEOTIDE SEQUENCE [LARGE SCALE GENOMIC DNA]</scope>
    <source>
        <strain evidence="4">km489</strain>
        <strain evidence="2">Km489</strain>
    </source>
</reference>
<organism evidence="1 3">
    <name type="scientific">Legionella qingyii</name>
    <dbReference type="NCBI Taxonomy" id="2184757"/>
    <lineage>
        <taxon>Bacteria</taxon>
        <taxon>Pseudomonadati</taxon>
        <taxon>Pseudomonadota</taxon>
        <taxon>Gammaproteobacteria</taxon>
        <taxon>Legionellales</taxon>
        <taxon>Legionellaceae</taxon>
        <taxon>Legionella</taxon>
    </lineage>
</organism>
<accession>A0A317U2T4</accession>
<dbReference type="Pfam" id="PF14736">
    <property type="entry name" value="N_Asn_amidohyd"/>
    <property type="match status" value="1"/>
</dbReference>
<dbReference type="RefSeq" id="WP_110143118.1">
    <property type="nucleotide sequence ID" value="NZ_QHJG01000021.1"/>
</dbReference>
<dbReference type="EMBL" id="RZGX01000003">
    <property type="protein sequence ID" value="RUR25450.1"/>
    <property type="molecule type" value="Genomic_DNA"/>
</dbReference>
<dbReference type="PANTHER" id="PTHR12498">
    <property type="entry name" value="N-TERMINAL ASPARAGINE AMIDOHYDROLASE"/>
    <property type="match status" value="1"/>
</dbReference>
<keyword evidence="4" id="KW-1185">Reference proteome</keyword>
<name>A0A317U2T4_9GAMM</name>
<dbReference type="OrthoDB" id="9855877at2"/>
<dbReference type="GO" id="GO:0006511">
    <property type="term" value="P:ubiquitin-dependent protein catabolic process"/>
    <property type="evidence" value="ECO:0007669"/>
    <property type="project" value="TreeGrafter"/>
</dbReference>
<sequence length="495" mass="55551">MYPIEARLTTPLKIDVAKIATYFPEFRYRGPAISYSGKPITSEFILNDGNLDKMEVLSFDNKTDEGFTSISSNYSPKELAVLLLRLPLELSSPLVNSLREIGMEISLSENEQQEIMAVYQREKKLNSVHRLLKGAVPVDFKLTETITVLQHEYAITTATSEQPILGTYGANTCLILALYDATNKMAILAHIDTMTPIESLSELLQPVSENSIAHLAGGDSNSHSMCIELIELLTKYHIHIENADVLKSSFAGASLAIDARTGTIYSPVRPDQLYKTADINQRQRRVQMQFIKSPLVQCNDKPLIYQDFEGASKNKDRLKESDSVFYDEGPIITSGSEWDWDADQYRTTFVQHPSHDNNSITTDLIDKAHDEVTTKQPKRWSFKEYNAHSFLRDLDKNRAEDKEQKLESQVEEQLSLLLGERCSLISLLSNLHIIKISAAQSEQTVKQYAAILSAVGLVVAANGGKLKLEGTLTKVLEKLDKVTFANHHHENFIMG</sequence>